<proteinExistence type="predicted"/>
<comment type="caution">
    <text evidence="1">The sequence shown here is derived from an EMBL/GenBank/DDBJ whole genome shotgun (WGS) entry which is preliminary data.</text>
</comment>
<reference evidence="1 2" key="1">
    <citation type="submission" date="2021-06" db="EMBL/GenBank/DDBJ databases">
        <authorList>
            <person name="Palmer J.M."/>
        </authorList>
    </citation>
    <scope>NUCLEOTIDE SEQUENCE [LARGE SCALE GENOMIC DNA]</scope>
    <source>
        <strain evidence="1 2">MEX-2019</strain>
        <tissue evidence="1">Muscle</tissue>
    </source>
</reference>
<protein>
    <submittedName>
        <fullName evidence="1">Uncharacterized protein</fullName>
    </submittedName>
</protein>
<dbReference type="AlphaFoldDB" id="A0AAV9SN16"/>
<name>A0AAV9SN16_9TELE</name>
<evidence type="ECO:0000313" key="2">
    <source>
        <dbReference type="Proteomes" id="UP001311232"/>
    </source>
</evidence>
<dbReference type="EMBL" id="JAHHUM010000061">
    <property type="protein sequence ID" value="KAK5622973.1"/>
    <property type="molecule type" value="Genomic_DNA"/>
</dbReference>
<evidence type="ECO:0000313" key="1">
    <source>
        <dbReference type="EMBL" id="KAK5622973.1"/>
    </source>
</evidence>
<dbReference type="Proteomes" id="UP001311232">
    <property type="component" value="Unassembled WGS sequence"/>
</dbReference>
<keyword evidence="2" id="KW-1185">Reference proteome</keyword>
<accession>A0AAV9SN16</accession>
<organism evidence="1 2">
    <name type="scientific">Crenichthys baileyi</name>
    <name type="common">White River springfish</name>
    <dbReference type="NCBI Taxonomy" id="28760"/>
    <lineage>
        <taxon>Eukaryota</taxon>
        <taxon>Metazoa</taxon>
        <taxon>Chordata</taxon>
        <taxon>Craniata</taxon>
        <taxon>Vertebrata</taxon>
        <taxon>Euteleostomi</taxon>
        <taxon>Actinopterygii</taxon>
        <taxon>Neopterygii</taxon>
        <taxon>Teleostei</taxon>
        <taxon>Neoteleostei</taxon>
        <taxon>Acanthomorphata</taxon>
        <taxon>Ovalentaria</taxon>
        <taxon>Atherinomorphae</taxon>
        <taxon>Cyprinodontiformes</taxon>
        <taxon>Goodeidae</taxon>
        <taxon>Crenichthys</taxon>
    </lineage>
</organism>
<sequence length="249" mass="28538">MSAYYPTIKARQEGLLVTSLPRPFLPDDSVWSECSSSVFNIARPFCLQRFPGGALRGRTVRLEPGSALSWQSYMEIENMDEMGSRTNSFQRKKPPWLKLDIPTIQLTPDDAPQIAQPVKRVRSVSMPGESPHTHIAALEASNNYLKLPVERMPFMQSIKSEKRVHFDHLNTVPPKGQRCARRVSTVRRRSCVPKILARRRSSIPKQIIRYKRDAWKNMFPTLCLYPGGFHLLMDEGVAQGIWEEILMFV</sequence>
<gene>
    <name evidence="1" type="ORF">CRENBAI_021775</name>
</gene>